<dbReference type="Proteomes" id="UP000736335">
    <property type="component" value="Unassembled WGS sequence"/>
</dbReference>
<evidence type="ECO:0000313" key="1">
    <source>
        <dbReference type="EMBL" id="KAF9784990.1"/>
    </source>
</evidence>
<accession>A0A9P6L6M4</accession>
<protein>
    <submittedName>
        <fullName evidence="1">Uncharacterized protein</fullName>
    </submittedName>
</protein>
<proteinExistence type="predicted"/>
<sequence length="236" mass="26041">MGPIGHRSSQLPEGEELGRKVSTLSTRSFRRSFANMPAVLSVSWRTSVSGEVPIRLRSCIHLHLRRSCTQEVQSEGESLLLCNTRMLDTRVGILSLEGCKLEPGIIILMIQEVCSRVRRFTVPFIVTRSSPAEKRSLHSRYGRMHVIQIGPSGGASLEGNRSSRNLHRNHLQGLGASYLDLPPTVVSTNSVPLQNGPWMATNLISLASRSLKEKPSTRCQEVALAGEFTIAIEVLF</sequence>
<comment type="caution">
    <text evidence="1">The sequence shown here is derived from an EMBL/GenBank/DDBJ whole genome shotgun (WGS) entry which is preliminary data.</text>
</comment>
<dbReference type="EMBL" id="WIUZ02000007">
    <property type="protein sequence ID" value="KAF9784990.1"/>
    <property type="molecule type" value="Genomic_DNA"/>
</dbReference>
<organism evidence="1 2">
    <name type="scientific">Thelephora terrestris</name>
    <dbReference type="NCBI Taxonomy" id="56493"/>
    <lineage>
        <taxon>Eukaryota</taxon>
        <taxon>Fungi</taxon>
        <taxon>Dikarya</taxon>
        <taxon>Basidiomycota</taxon>
        <taxon>Agaricomycotina</taxon>
        <taxon>Agaricomycetes</taxon>
        <taxon>Thelephorales</taxon>
        <taxon>Thelephoraceae</taxon>
        <taxon>Thelephora</taxon>
    </lineage>
</organism>
<dbReference type="AlphaFoldDB" id="A0A9P6L6M4"/>
<name>A0A9P6L6M4_9AGAM</name>
<evidence type="ECO:0000313" key="2">
    <source>
        <dbReference type="Proteomes" id="UP000736335"/>
    </source>
</evidence>
<gene>
    <name evidence="1" type="ORF">BJ322DRAFT_801245</name>
</gene>
<reference evidence="1" key="2">
    <citation type="submission" date="2020-11" db="EMBL/GenBank/DDBJ databases">
        <authorList>
            <consortium name="DOE Joint Genome Institute"/>
            <person name="Kuo A."/>
            <person name="Miyauchi S."/>
            <person name="Kiss E."/>
            <person name="Drula E."/>
            <person name="Kohler A."/>
            <person name="Sanchez-Garcia M."/>
            <person name="Andreopoulos B."/>
            <person name="Barry K.W."/>
            <person name="Bonito G."/>
            <person name="Buee M."/>
            <person name="Carver A."/>
            <person name="Chen C."/>
            <person name="Cichocki N."/>
            <person name="Clum A."/>
            <person name="Culley D."/>
            <person name="Crous P.W."/>
            <person name="Fauchery L."/>
            <person name="Girlanda M."/>
            <person name="Hayes R."/>
            <person name="Keri Z."/>
            <person name="Labutti K."/>
            <person name="Lipzen A."/>
            <person name="Lombard V."/>
            <person name="Magnuson J."/>
            <person name="Maillard F."/>
            <person name="Morin E."/>
            <person name="Murat C."/>
            <person name="Nolan M."/>
            <person name="Ohm R."/>
            <person name="Pangilinan J."/>
            <person name="Pereira M."/>
            <person name="Perotto S."/>
            <person name="Peter M."/>
            <person name="Riley R."/>
            <person name="Sitrit Y."/>
            <person name="Stielow B."/>
            <person name="Szollosi G."/>
            <person name="Zifcakova L."/>
            <person name="Stursova M."/>
            <person name="Spatafora J.W."/>
            <person name="Tedersoo L."/>
            <person name="Vaario L.-M."/>
            <person name="Yamada A."/>
            <person name="Yan M."/>
            <person name="Wang P."/>
            <person name="Xu J."/>
            <person name="Bruns T."/>
            <person name="Baldrian P."/>
            <person name="Vilgalys R."/>
            <person name="Henrissat B."/>
            <person name="Grigoriev I.V."/>
            <person name="Hibbett D."/>
            <person name="Nagy L.G."/>
            <person name="Martin F.M."/>
        </authorList>
    </citation>
    <scope>NUCLEOTIDE SEQUENCE</scope>
    <source>
        <strain evidence="1">UH-Tt-Lm1</strain>
    </source>
</reference>
<keyword evidence="2" id="KW-1185">Reference proteome</keyword>
<reference evidence="1" key="1">
    <citation type="journal article" date="2020" name="Nat. Commun.">
        <title>Large-scale genome sequencing of mycorrhizal fungi provides insights into the early evolution of symbiotic traits.</title>
        <authorList>
            <person name="Miyauchi S."/>
            <person name="Kiss E."/>
            <person name="Kuo A."/>
            <person name="Drula E."/>
            <person name="Kohler A."/>
            <person name="Sanchez-Garcia M."/>
            <person name="Morin E."/>
            <person name="Andreopoulos B."/>
            <person name="Barry K.W."/>
            <person name="Bonito G."/>
            <person name="Buee M."/>
            <person name="Carver A."/>
            <person name="Chen C."/>
            <person name="Cichocki N."/>
            <person name="Clum A."/>
            <person name="Culley D."/>
            <person name="Crous P.W."/>
            <person name="Fauchery L."/>
            <person name="Girlanda M."/>
            <person name="Hayes R.D."/>
            <person name="Keri Z."/>
            <person name="LaButti K."/>
            <person name="Lipzen A."/>
            <person name="Lombard V."/>
            <person name="Magnuson J."/>
            <person name="Maillard F."/>
            <person name="Murat C."/>
            <person name="Nolan M."/>
            <person name="Ohm R.A."/>
            <person name="Pangilinan J."/>
            <person name="Pereira M.F."/>
            <person name="Perotto S."/>
            <person name="Peter M."/>
            <person name="Pfister S."/>
            <person name="Riley R."/>
            <person name="Sitrit Y."/>
            <person name="Stielow J.B."/>
            <person name="Szollosi G."/>
            <person name="Zifcakova L."/>
            <person name="Stursova M."/>
            <person name="Spatafora J.W."/>
            <person name="Tedersoo L."/>
            <person name="Vaario L.M."/>
            <person name="Yamada A."/>
            <person name="Yan M."/>
            <person name="Wang P."/>
            <person name="Xu J."/>
            <person name="Bruns T."/>
            <person name="Baldrian P."/>
            <person name="Vilgalys R."/>
            <person name="Dunand C."/>
            <person name="Henrissat B."/>
            <person name="Grigoriev I.V."/>
            <person name="Hibbett D."/>
            <person name="Nagy L.G."/>
            <person name="Martin F.M."/>
        </authorList>
    </citation>
    <scope>NUCLEOTIDE SEQUENCE</scope>
    <source>
        <strain evidence="1">UH-Tt-Lm1</strain>
    </source>
</reference>